<dbReference type="InterPro" id="IPR009880">
    <property type="entry name" value="Glyoxal_oxidase_N"/>
</dbReference>
<name>A0A8B7CLG1_PHODC</name>
<dbReference type="Pfam" id="PF09118">
    <property type="entry name" value="GO-like_E_set"/>
    <property type="match status" value="1"/>
</dbReference>
<evidence type="ECO:0000256" key="2">
    <source>
        <dbReference type="SAM" id="MobiDB-lite"/>
    </source>
</evidence>
<evidence type="ECO:0000256" key="3">
    <source>
        <dbReference type="SAM" id="SignalP"/>
    </source>
</evidence>
<feature type="domain" description="Glyoxal oxidase N-terminal" evidence="4">
    <location>
        <begin position="89"/>
        <end position="476"/>
    </location>
</feature>
<reference evidence="6" key="1">
    <citation type="journal article" date="2019" name="Nat. Commun.">
        <title>Genome-wide association mapping of date palm fruit traits.</title>
        <authorList>
            <person name="Hazzouri K.M."/>
            <person name="Gros-Balthazard M."/>
            <person name="Flowers J.M."/>
            <person name="Copetti D."/>
            <person name="Lemansour A."/>
            <person name="Lebrun M."/>
            <person name="Masmoudi K."/>
            <person name="Ferrand S."/>
            <person name="Dhar M.I."/>
            <person name="Fresquez Z.A."/>
            <person name="Rosas U."/>
            <person name="Zhang J."/>
            <person name="Talag J."/>
            <person name="Lee S."/>
            <person name="Kudrna D."/>
            <person name="Powell R.F."/>
            <person name="Leitch I.J."/>
            <person name="Krueger R.R."/>
            <person name="Wing R.A."/>
            <person name="Amiri K.M.A."/>
            <person name="Purugganan M.D."/>
        </authorList>
    </citation>
    <scope>NUCLEOTIDE SEQUENCE [LARGE SCALE GENOMIC DNA]</scope>
    <source>
        <strain evidence="6">cv. Khalas</strain>
    </source>
</reference>
<proteinExistence type="predicted"/>
<feature type="region of interest" description="Disordered" evidence="2">
    <location>
        <begin position="45"/>
        <end position="65"/>
    </location>
</feature>
<dbReference type="SUPFAM" id="SSF50965">
    <property type="entry name" value="Galactose oxidase, central domain"/>
    <property type="match status" value="1"/>
</dbReference>
<evidence type="ECO:0000259" key="5">
    <source>
        <dbReference type="Pfam" id="PF09118"/>
    </source>
</evidence>
<feature type="compositionally biased region" description="Basic and acidic residues" evidence="2">
    <location>
        <begin position="52"/>
        <end position="65"/>
    </location>
</feature>
<keyword evidence="6" id="KW-1185">Reference proteome</keyword>
<dbReference type="PANTHER" id="PTHR32208">
    <property type="entry name" value="SECRETED PROTEIN-RELATED"/>
    <property type="match status" value="1"/>
</dbReference>
<organism evidence="6 7">
    <name type="scientific">Phoenix dactylifera</name>
    <name type="common">Date palm</name>
    <dbReference type="NCBI Taxonomy" id="42345"/>
    <lineage>
        <taxon>Eukaryota</taxon>
        <taxon>Viridiplantae</taxon>
        <taxon>Streptophyta</taxon>
        <taxon>Embryophyta</taxon>
        <taxon>Tracheophyta</taxon>
        <taxon>Spermatophyta</taxon>
        <taxon>Magnoliopsida</taxon>
        <taxon>Liliopsida</taxon>
        <taxon>Arecaceae</taxon>
        <taxon>Coryphoideae</taxon>
        <taxon>Phoeniceae</taxon>
        <taxon>Phoenix</taxon>
    </lineage>
</organism>
<dbReference type="InterPro" id="IPR014756">
    <property type="entry name" value="Ig_E-set"/>
</dbReference>
<dbReference type="KEGG" id="pda:103715564"/>
<reference evidence="7" key="2">
    <citation type="submission" date="2025-08" db="UniProtKB">
        <authorList>
            <consortium name="RefSeq"/>
        </authorList>
    </citation>
    <scope>IDENTIFICATION</scope>
    <source>
        <tissue evidence="7">Young leaves</tissue>
    </source>
</reference>
<feature type="signal peptide" evidence="3">
    <location>
        <begin position="1"/>
        <end position="23"/>
    </location>
</feature>
<dbReference type="PANTHER" id="PTHR32208:SF93">
    <property type="entry name" value="ALDEHYDE OXIDASE GLOX1"/>
    <property type="match status" value="1"/>
</dbReference>
<dbReference type="CDD" id="cd02851">
    <property type="entry name" value="E_set_GO_C"/>
    <property type="match status" value="1"/>
</dbReference>
<keyword evidence="1 3" id="KW-0732">Signal</keyword>
<evidence type="ECO:0000259" key="4">
    <source>
        <dbReference type="Pfam" id="PF07250"/>
    </source>
</evidence>
<dbReference type="Gene3D" id="2.130.10.80">
    <property type="entry name" value="Galactose oxidase/kelch, beta-propeller"/>
    <property type="match status" value="1"/>
</dbReference>
<dbReference type="OrthoDB" id="2019572at2759"/>
<dbReference type="SUPFAM" id="SSF81296">
    <property type="entry name" value="E set domains"/>
    <property type="match status" value="1"/>
</dbReference>
<feature type="chain" id="PRO_5034084976" evidence="3">
    <location>
        <begin position="24"/>
        <end position="595"/>
    </location>
</feature>
<dbReference type="GeneID" id="103715564"/>
<evidence type="ECO:0000313" key="7">
    <source>
        <dbReference type="RefSeq" id="XP_008801460.2"/>
    </source>
</evidence>
<dbReference type="InterPro" id="IPR011043">
    <property type="entry name" value="Gal_Oxase/kelch_b-propeller"/>
</dbReference>
<dbReference type="RefSeq" id="XP_008801460.2">
    <property type="nucleotide sequence ID" value="XM_008803238.3"/>
</dbReference>
<dbReference type="Pfam" id="PF07250">
    <property type="entry name" value="Glyoxal_oxid_N"/>
    <property type="match status" value="1"/>
</dbReference>
<evidence type="ECO:0000256" key="1">
    <source>
        <dbReference type="ARBA" id="ARBA00022729"/>
    </source>
</evidence>
<dbReference type="InterPro" id="IPR015202">
    <property type="entry name" value="GO-like_E_set"/>
</dbReference>
<dbReference type="InterPro" id="IPR037293">
    <property type="entry name" value="Gal_Oxidase_central_sf"/>
</dbReference>
<protein>
    <submittedName>
        <fullName evidence="7">Aldehyde oxidase GLOX1-like</fullName>
    </submittedName>
</protein>
<evidence type="ECO:0000313" key="6">
    <source>
        <dbReference type="Proteomes" id="UP000228380"/>
    </source>
</evidence>
<dbReference type="Gene3D" id="2.60.40.10">
    <property type="entry name" value="Immunoglobulins"/>
    <property type="match status" value="1"/>
</dbReference>
<gene>
    <name evidence="7" type="primary">LOC103715564</name>
</gene>
<accession>A0A8B7CLG1</accession>
<sequence length="595" mass="66086">MGALLRATLFLLPILLGANVVEPTLFGILGNPFRRPRLDDLLNPFLPPPVEDPQHGENKGPKAVKRPDFETQYAGAWKLVRENAGVSAMHLVIMKNNKAIMFDFTAFGPSSIALPQGNCRVDPHSPTKALDCWAHAVEFDIDTAEVRPLKVLTDTWCSSGGLDAEGTLVQTGGYDDGGRGVRYLEPCAGCDFKEFTYDLSAQKWYSTQQILPDGSFVVIGGRREFNYEYVPPAGQPNTIKETYYLPFLKETTDVIENNLYPFVHLNTDGNLFIFANDRAILLDHKANKVIREYPKLRGGSRNYPASGMSVLLPLDLRRPAVDPEVLICGGCPRDSFNLSAVKIFVPALRSCARLAINKPDAAWRMEKMPMPRTMGDMLLLPNAEVLIINGAAKGSAGWWQAKDPVLTPLLYRPELARANRFRALAPSTIPRMYHSTSAVLPDGDILVAGSNTNDGYKFIGEEFPTELRVEKFSPPYQDPELNIHRPSINAEVLPAEGMQYGRSFTIAFAIIMTELVERDDLMVTMYAQPLTTHGYSMNQRLLILETEEFAMINSVGSYSITVRAPPSGEYAPPGYYQVHVVHRGVPSKGIWVKLH</sequence>
<dbReference type="AlphaFoldDB" id="A0A8B7CLG1"/>
<feature type="domain" description="Galactose oxidase-like Early set" evidence="5">
    <location>
        <begin position="485"/>
        <end position="593"/>
    </location>
</feature>
<dbReference type="InterPro" id="IPR013783">
    <property type="entry name" value="Ig-like_fold"/>
</dbReference>
<dbReference type="Proteomes" id="UP000228380">
    <property type="component" value="Chromosome 4"/>
</dbReference>